<dbReference type="RefSeq" id="WP_141191528.1">
    <property type="nucleotide sequence ID" value="NZ_JBHUMR010000024.1"/>
</dbReference>
<protein>
    <submittedName>
        <fullName evidence="5">LacI family DNA-binding transcriptional regulator</fullName>
    </submittedName>
</protein>
<feature type="domain" description="HTH lacI-type" evidence="4">
    <location>
        <begin position="3"/>
        <end position="57"/>
    </location>
</feature>
<evidence type="ECO:0000313" key="6">
    <source>
        <dbReference type="Proteomes" id="UP001597458"/>
    </source>
</evidence>
<dbReference type="Pfam" id="PF00356">
    <property type="entry name" value="LacI"/>
    <property type="match status" value="1"/>
</dbReference>
<dbReference type="PRINTS" id="PR00036">
    <property type="entry name" value="HTHLACI"/>
</dbReference>
<accession>A0ABW5PUM9</accession>
<comment type="caution">
    <text evidence="5">The sequence shown here is derived from an EMBL/GenBank/DDBJ whole genome shotgun (WGS) entry which is preliminary data.</text>
</comment>
<dbReference type="SUPFAM" id="SSF53822">
    <property type="entry name" value="Periplasmic binding protein-like I"/>
    <property type="match status" value="1"/>
</dbReference>
<dbReference type="InterPro" id="IPR000843">
    <property type="entry name" value="HTH_LacI"/>
</dbReference>
<dbReference type="InterPro" id="IPR028082">
    <property type="entry name" value="Peripla_BP_I"/>
</dbReference>
<evidence type="ECO:0000256" key="1">
    <source>
        <dbReference type="ARBA" id="ARBA00023015"/>
    </source>
</evidence>
<sequence>MKITIKDIARMAGVSIATVSRVINNSKPVNEDVRMRVLKAMEQTNFLPNAMARNLAKNKSYLLGVMIPDVKNTVLDDLINGINHVSELYGYNTMLSLTSGMLENELHYFKKFREIQADGIILASEYLKEDLVENIKQTNIPCILVGRDRSDTIPSVHIDNITAAYEAVTYLIQQGHRKIGMLRLRNEDIASGYQRYQGYAKALTEAGITINRDWVIECGVSVEDGMIAMRRICAATDIPTAIFCATDRIAIGAMNYLFERGLSVPSDVSIYGFDGIDMSSIIRPKLSTVKYSAREIGMTAARNLIKLIKGETMTPRHWVLPHYLENRESVRLLK</sequence>
<dbReference type="SMART" id="SM00354">
    <property type="entry name" value="HTH_LACI"/>
    <property type="match status" value="1"/>
</dbReference>
<dbReference type="CDD" id="cd01392">
    <property type="entry name" value="HTH_LacI"/>
    <property type="match status" value="1"/>
</dbReference>
<evidence type="ECO:0000256" key="3">
    <source>
        <dbReference type="ARBA" id="ARBA00023163"/>
    </source>
</evidence>
<organism evidence="5 6">
    <name type="scientific">Terrilactibacillus laevilacticus</name>
    <dbReference type="NCBI Taxonomy" id="1380157"/>
    <lineage>
        <taxon>Bacteria</taxon>
        <taxon>Bacillati</taxon>
        <taxon>Bacillota</taxon>
        <taxon>Bacilli</taxon>
        <taxon>Bacillales</taxon>
        <taxon>Bacillaceae</taxon>
        <taxon>Terrilactibacillus</taxon>
    </lineage>
</organism>
<dbReference type="Proteomes" id="UP001597458">
    <property type="component" value="Unassembled WGS sequence"/>
</dbReference>
<dbReference type="Gene3D" id="3.40.50.2300">
    <property type="match status" value="2"/>
</dbReference>
<evidence type="ECO:0000256" key="2">
    <source>
        <dbReference type="ARBA" id="ARBA00023125"/>
    </source>
</evidence>
<gene>
    <name evidence="5" type="ORF">ACFSTF_15300</name>
</gene>
<dbReference type="PANTHER" id="PTHR30146:SF109">
    <property type="entry name" value="HTH-TYPE TRANSCRIPTIONAL REGULATOR GALS"/>
    <property type="match status" value="1"/>
</dbReference>
<reference evidence="6" key="1">
    <citation type="journal article" date="2019" name="Int. J. Syst. Evol. Microbiol.">
        <title>The Global Catalogue of Microorganisms (GCM) 10K type strain sequencing project: providing services to taxonomists for standard genome sequencing and annotation.</title>
        <authorList>
            <consortium name="The Broad Institute Genomics Platform"/>
            <consortium name="The Broad Institute Genome Sequencing Center for Infectious Disease"/>
            <person name="Wu L."/>
            <person name="Ma J."/>
        </authorList>
    </citation>
    <scope>NUCLEOTIDE SEQUENCE [LARGE SCALE GENOMIC DNA]</scope>
    <source>
        <strain evidence="6">TISTR 2241</strain>
    </source>
</reference>
<dbReference type="SUPFAM" id="SSF47413">
    <property type="entry name" value="lambda repressor-like DNA-binding domains"/>
    <property type="match status" value="1"/>
</dbReference>
<keyword evidence="1" id="KW-0805">Transcription regulation</keyword>
<keyword evidence="6" id="KW-1185">Reference proteome</keyword>
<proteinExistence type="predicted"/>
<keyword evidence="3" id="KW-0804">Transcription</keyword>
<name>A0ABW5PUM9_9BACI</name>
<dbReference type="Gene3D" id="1.10.260.40">
    <property type="entry name" value="lambda repressor-like DNA-binding domains"/>
    <property type="match status" value="1"/>
</dbReference>
<dbReference type="PANTHER" id="PTHR30146">
    <property type="entry name" value="LACI-RELATED TRANSCRIPTIONAL REPRESSOR"/>
    <property type="match status" value="1"/>
</dbReference>
<keyword evidence="2 5" id="KW-0238">DNA-binding</keyword>
<dbReference type="InterPro" id="IPR001761">
    <property type="entry name" value="Peripla_BP/Lac1_sug-bd_dom"/>
</dbReference>
<dbReference type="InterPro" id="IPR010982">
    <property type="entry name" value="Lambda_DNA-bd_dom_sf"/>
</dbReference>
<dbReference type="GO" id="GO:0003677">
    <property type="term" value="F:DNA binding"/>
    <property type="evidence" value="ECO:0007669"/>
    <property type="project" value="UniProtKB-KW"/>
</dbReference>
<evidence type="ECO:0000313" key="5">
    <source>
        <dbReference type="EMBL" id="MFD2618655.1"/>
    </source>
</evidence>
<dbReference type="PROSITE" id="PS50932">
    <property type="entry name" value="HTH_LACI_2"/>
    <property type="match status" value="1"/>
</dbReference>
<dbReference type="PROSITE" id="PS00356">
    <property type="entry name" value="HTH_LACI_1"/>
    <property type="match status" value="1"/>
</dbReference>
<evidence type="ECO:0000259" key="4">
    <source>
        <dbReference type="PROSITE" id="PS50932"/>
    </source>
</evidence>
<dbReference type="Pfam" id="PF00532">
    <property type="entry name" value="Peripla_BP_1"/>
    <property type="match status" value="1"/>
</dbReference>
<dbReference type="EMBL" id="JBHUMR010000024">
    <property type="protein sequence ID" value="MFD2618655.1"/>
    <property type="molecule type" value="Genomic_DNA"/>
</dbReference>